<dbReference type="InterPro" id="IPR010935">
    <property type="entry name" value="SMC_hinge"/>
</dbReference>
<dbReference type="GO" id="GO:0005524">
    <property type="term" value="F:ATP binding"/>
    <property type="evidence" value="ECO:0007669"/>
    <property type="project" value="UniProtKB-UniRule"/>
</dbReference>
<dbReference type="GO" id="GO:0003677">
    <property type="term" value="F:DNA binding"/>
    <property type="evidence" value="ECO:0007669"/>
    <property type="project" value="UniProtKB-UniRule"/>
</dbReference>
<proteinExistence type="inferred from homology"/>
<dbReference type="GO" id="GO:0016887">
    <property type="term" value="F:ATP hydrolysis activity"/>
    <property type="evidence" value="ECO:0007669"/>
    <property type="project" value="InterPro"/>
</dbReference>
<feature type="coiled-coil region" evidence="6">
    <location>
        <begin position="994"/>
        <end position="1031"/>
    </location>
</feature>
<dbReference type="PIRSF" id="PIRSF005719">
    <property type="entry name" value="SMC"/>
    <property type="match status" value="1"/>
</dbReference>
<dbReference type="GO" id="GO:0005737">
    <property type="term" value="C:cytoplasm"/>
    <property type="evidence" value="ECO:0007669"/>
    <property type="project" value="UniProtKB-SubCell"/>
</dbReference>
<evidence type="ECO:0000256" key="3">
    <source>
        <dbReference type="ARBA" id="ARBA00022840"/>
    </source>
</evidence>
<accession>A0A2H0LSD9</accession>
<feature type="domain" description="SMC hinge" evidence="7">
    <location>
        <begin position="517"/>
        <end position="633"/>
    </location>
</feature>
<name>A0A2H0LSD9_9BACT</name>
<dbReference type="InterPro" id="IPR024704">
    <property type="entry name" value="SMC"/>
</dbReference>
<dbReference type="GO" id="GO:0030261">
    <property type="term" value="P:chromosome condensation"/>
    <property type="evidence" value="ECO:0007669"/>
    <property type="project" value="InterPro"/>
</dbReference>
<dbReference type="Gene3D" id="3.30.70.1620">
    <property type="match status" value="1"/>
</dbReference>
<evidence type="ECO:0000256" key="1">
    <source>
        <dbReference type="ARBA" id="ARBA00022490"/>
    </source>
</evidence>
<dbReference type="PANTHER" id="PTHR43977">
    <property type="entry name" value="STRUCTURAL MAINTENANCE OF CHROMOSOMES PROTEIN 3"/>
    <property type="match status" value="1"/>
</dbReference>
<dbReference type="SMART" id="SM00968">
    <property type="entry name" value="SMC_hinge"/>
    <property type="match status" value="1"/>
</dbReference>
<comment type="subunit">
    <text evidence="6">Homodimer.</text>
</comment>
<dbReference type="EMBL" id="PCVY01000016">
    <property type="protein sequence ID" value="PIQ87286.1"/>
    <property type="molecule type" value="Genomic_DNA"/>
</dbReference>
<keyword evidence="2 6" id="KW-0547">Nucleotide-binding</keyword>
<dbReference type="AlphaFoldDB" id="A0A2H0LSD9"/>
<reference evidence="8 9" key="1">
    <citation type="submission" date="2017-09" db="EMBL/GenBank/DDBJ databases">
        <title>Depth-based differentiation of microbial function through sediment-hosted aquifers and enrichment of novel symbionts in the deep terrestrial subsurface.</title>
        <authorList>
            <person name="Probst A.J."/>
            <person name="Ladd B."/>
            <person name="Jarett J.K."/>
            <person name="Geller-Mcgrath D.E."/>
            <person name="Sieber C.M."/>
            <person name="Emerson J.B."/>
            <person name="Anantharaman K."/>
            <person name="Thomas B.C."/>
            <person name="Malmstrom R."/>
            <person name="Stieglmeier M."/>
            <person name="Klingl A."/>
            <person name="Woyke T."/>
            <person name="Ryan C.M."/>
            <person name="Banfield J.F."/>
        </authorList>
    </citation>
    <scope>NUCLEOTIDE SEQUENCE [LARGE SCALE GENOMIC DNA]</scope>
    <source>
        <strain evidence="8">CG11_big_fil_rev_8_21_14_0_20_45_26</strain>
    </source>
</reference>
<comment type="domain">
    <text evidence="6">Contains large globular domains required for ATP hydrolysis at each terminus and a third globular domain forming a flexible hinge near the middle of the molecule. These domains are separated by coiled-coil structures.</text>
</comment>
<dbReference type="InterPro" id="IPR036277">
    <property type="entry name" value="SMC_hinge_sf"/>
</dbReference>
<dbReference type="GO" id="GO:0007062">
    <property type="term" value="P:sister chromatid cohesion"/>
    <property type="evidence" value="ECO:0007669"/>
    <property type="project" value="InterPro"/>
</dbReference>
<evidence type="ECO:0000256" key="5">
    <source>
        <dbReference type="ARBA" id="ARBA00023125"/>
    </source>
</evidence>
<dbReference type="SUPFAM" id="SSF52540">
    <property type="entry name" value="P-loop containing nucleoside triphosphate hydrolases"/>
    <property type="match status" value="1"/>
</dbReference>
<keyword evidence="1 6" id="KW-0963">Cytoplasm</keyword>
<dbReference type="Gene3D" id="3.40.50.300">
    <property type="entry name" value="P-loop containing nucleotide triphosphate hydrolases"/>
    <property type="match status" value="2"/>
</dbReference>
<keyword evidence="4 6" id="KW-0175">Coiled coil</keyword>
<comment type="subcellular location">
    <subcellularLocation>
        <location evidence="6">Cytoplasm</location>
    </subcellularLocation>
</comment>
<dbReference type="NCBIfam" id="TIGR02168">
    <property type="entry name" value="SMC_prok_B"/>
    <property type="match status" value="1"/>
</dbReference>
<dbReference type="InterPro" id="IPR003395">
    <property type="entry name" value="RecF/RecN/SMC_N"/>
</dbReference>
<feature type="coiled-coil region" evidence="6">
    <location>
        <begin position="670"/>
        <end position="746"/>
    </location>
</feature>
<dbReference type="SUPFAM" id="SSF75553">
    <property type="entry name" value="Smc hinge domain"/>
    <property type="match status" value="1"/>
</dbReference>
<comment type="function">
    <text evidence="6">Required for chromosome condensation and partitioning.</text>
</comment>
<sequence length="1201" mass="138420">MHLKKIELAGFKSFAKKTELLFEKGVTCIVGPNGCGKSNISDAIRWVLGERSAKMLRGSKMEDVIFQGTDFRDPVHFAEVTLTIDNSDHALPIDYTEVSLTRRLHRSGESEYLINRTACRLKDIQNLILDTGIGSSSYSMIEQGRIDYILNAEAEERRFLIEEAAGISKYKVKKEEAIRKLDHTENNLLRLNDIIAEVERNIKYAERQAKRAEQYKVNYEELKTLELKLLANEINDLNLKKGNLDLLRQEEEAKLQKDKNLLAELETTFKQLSEELRVAEKEFFETEHNRLQIGEKLSSIQKERETTRERFHEVKSQINRNTEEFEKNHKKLEQLIVELEQIKAEYDKLSSIHHELETQYQSAHANLAQTTDEIAKKELAFKQLSEDSFDHARQMAEVKNEIQRIASHVLHLNERRQQTKEYRTRLENQLNELIGDERKIVDQIASLKQHLLDQKTLLSSATLKRELLQTQVGQLKDQVGQQKEEKAEFLHQLELMSQLHGPAFSQVKQLLHTSETQTTVHAFLDLLEISDGYEVATAAALSDFSKSLITENTKDAVSLISKLRSKGHHRASILIKNQVEYTFSEQNAHQISPLQEARLLDRIKVKSGYEVMFEELLGDVYVIDEFHEDKSEAYSELSKTVRLVSKNGIFLGSKFQLTLRNGSLTPLKDLKAQEVEVAQIEEKLAHLEQTMSGLSAELQDNEKTLAETEQLIQTTNQRYVELQLHIERCETTKNNIHEQLKKHQQELELRSHDQAALGDDEAECHKRIEAHQTNLTGLEAKEREFKTQLKALTEAIEAVQVIKEQKQIQHAKAQIKLETHCETEQRIKSQQDLLTKNHEDLVHRNESLEKEQHALEERLIRLEQLTMDLSANQQALQADLITVTAQVQRCSQKRGESAQRSQEIETKRDEQQIIVQQEQNDLYQQEKREIELEYHKKSAIERVRNTYHIQADEQLLQGYYDPALDLETSTQRLEVLKGKVEQFGAVNLMAIEEYDELKKRFDFLTTQKKDLEDSRDALLEAIRKINRTTKELFQETLTMVRENFNTYFKILFQGGHADLVLIDETNPLESGLDIVARPPGKKPQHITLLSGGEKALTAIALLFALFKIKASPFCVLDEIDAPLDEANTERFNRVLREFINSTQFIIVTHSRKTISMGDSLYGVTMEEAGISKIVSVKVGQDSETIEHQDEKVQKQLNEALQ</sequence>
<dbReference type="FunFam" id="3.40.50.300:FF:000984">
    <property type="entry name" value="Chromosome partition protein Smc"/>
    <property type="match status" value="1"/>
</dbReference>
<feature type="binding site" evidence="6">
    <location>
        <begin position="32"/>
        <end position="39"/>
    </location>
    <ligand>
        <name>ATP</name>
        <dbReference type="ChEBI" id="CHEBI:30616"/>
    </ligand>
</feature>
<dbReference type="HAMAP" id="MF_01894">
    <property type="entry name" value="Smc_prok"/>
    <property type="match status" value="1"/>
</dbReference>
<feature type="coiled-coil region" evidence="6">
    <location>
        <begin position="831"/>
        <end position="865"/>
    </location>
</feature>
<dbReference type="CDD" id="cd03278">
    <property type="entry name" value="ABC_SMC_barmotin"/>
    <property type="match status" value="2"/>
</dbReference>
<evidence type="ECO:0000256" key="6">
    <source>
        <dbReference type="HAMAP-Rule" id="MF_01894"/>
    </source>
</evidence>
<organism evidence="8 9">
    <name type="scientific">Candidatus Abzuiibacterium crystallinum</name>
    <dbReference type="NCBI Taxonomy" id="1974748"/>
    <lineage>
        <taxon>Bacteria</taxon>
        <taxon>Pseudomonadati</taxon>
        <taxon>Candidatus Omnitrophota</taxon>
        <taxon>Candidatus Abzuiibacterium</taxon>
    </lineage>
</organism>
<dbReference type="GO" id="GO:0007059">
    <property type="term" value="P:chromosome segregation"/>
    <property type="evidence" value="ECO:0007669"/>
    <property type="project" value="UniProtKB-UniRule"/>
</dbReference>
<dbReference type="InterPro" id="IPR027417">
    <property type="entry name" value="P-loop_NTPase"/>
</dbReference>
<protein>
    <recommendedName>
        <fullName evidence="6">Chromosome partition protein Smc</fullName>
    </recommendedName>
</protein>
<gene>
    <name evidence="6 8" type="primary">smc</name>
    <name evidence="8" type="ORF">COV74_01825</name>
</gene>
<evidence type="ECO:0000313" key="8">
    <source>
        <dbReference type="EMBL" id="PIQ87286.1"/>
    </source>
</evidence>
<evidence type="ECO:0000259" key="7">
    <source>
        <dbReference type="SMART" id="SM00968"/>
    </source>
</evidence>
<comment type="similarity">
    <text evidence="6">Belongs to the SMC family.</text>
</comment>
<evidence type="ECO:0000256" key="4">
    <source>
        <dbReference type="ARBA" id="ARBA00023054"/>
    </source>
</evidence>
<dbReference type="InterPro" id="IPR011890">
    <property type="entry name" value="SMC_prok"/>
</dbReference>
<evidence type="ECO:0000313" key="9">
    <source>
        <dbReference type="Proteomes" id="UP000230859"/>
    </source>
</evidence>
<feature type="coiled-coil region" evidence="6">
    <location>
        <begin position="167"/>
        <end position="289"/>
    </location>
</feature>
<keyword evidence="5 6" id="KW-0238">DNA-binding</keyword>
<dbReference type="GO" id="GO:0006260">
    <property type="term" value="P:DNA replication"/>
    <property type="evidence" value="ECO:0007669"/>
    <property type="project" value="UniProtKB-UniRule"/>
</dbReference>
<keyword evidence="3 6" id="KW-0067">ATP-binding</keyword>
<comment type="caution">
    <text evidence="8">The sequence shown here is derived from an EMBL/GenBank/DDBJ whole genome shotgun (WGS) entry which is preliminary data.</text>
</comment>
<dbReference type="Proteomes" id="UP000230859">
    <property type="component" value="Unassembled WGS sequence"/>
</dbReference>
<dbReference type="Gene3D" id="1.20.1060.20">
    <property type="match status" value="1"/>
</dbReference>
<feature type="coiled-coil region" evidence="6">
    <location>
        <begin position="315"/>
        <end position="387"/>
    </location>
</feature>
<dbReference type="GO" id="GO:0005694">
    <property type="term" value="C:chromosome"/>
    <property type="evidence" value="ECO:0007669"/>
    <property type="project" value="InterPro"/>
</dbReference>
<dbReference type="Pfam" id="PF02463">
    <property type="entry name" value="SMC_N"/>
    <property type="match status" value="2"/>
</dbReference>
<evidence type="ECO:0000256" key="2">
    <source>
        <dbReference type="ARBA" id="ARBA00022741"/>
    </source>
</evidence>
<dbReference type="Pfam" id="PF06470">
    <property type="entry name" value="SMC_hinge"/>
    <property type="match status" value="1"/>
</dbReference>